<sequence>MLYRSTRCSSLQPRQIIEKNKSFSDYCSATLWRTRRRSITDQYIKKLCSSSCETPSIITRAAYRPQKNLLANTPNAAATRKSEFRTSIIRAHSQHGPLRDIDKPSLIVMTIKNKIKTLFGTCE</sequence>
<dbReference type="AlphaFoldDB" id="A0A2S2NQ98"/>
<name>A0A2S2NQ98_SCHGA</name>
<reference evidence="1" key="1">
    <citation type="submission" date="2018-04" db="EMBL/GenBank/DDBJ databases">
        <title>Transcriptome of Schizaphis graminum biotype I.</title>
        <authorList>
            <person name="Scully E.D."/>
            <person name="Geib S.M."/>
            <person name="Palmer N.A."/>
            <person name="Koch K."/>
            <person name="Bradshaw J."/>
            <person name="Heng-Moss T."/>
            <person name="Sarath G."/>
        </authorList>
    </citation>
    <scope>NUCLEOTIDE SEQUENCE</scope>
</reference>
<proteinExistence type="predicted"/>
<accession>A0A2S2NQ98</accession>
<evidence type="ECO:0000313" key="1">
    <source>
        <dbReference type="EMBL" id="MBY19351.1"/>
    </source>
</evidence>
<gene>
    <name evidence="1" type="ORF">g.65371</name>
</gene>
<organism evidence="1">
    <name type="scientific">Schizaphis graminum</name>
    <name type="common">Green bug aphid</name>
    <dbReference type="NCBI Taxonomy" id="13262"/>
    <lineage>
        <taxon>Eukaryota</taxon>
        <taxon>Metazoa</taxon>
        <taxon>Ecdysozoa</taxon>
        <taxon>Arthropoda</taxon>
        <taxon>Hexapoda</taxon>
        <taxon>Insecta</taxon>
        <taxon>Pterygota</taxon>
        <taxon>Neoptera</taxon>
        <taxon>Paraneoptera</taxon>
        <taxon>Hemiptera</taxon>
        <taxon>Sternorrhyncha</taxon>
        <taxon>Aphidomorpha</taxon>
        <taxon>Aphidoidea</taxon>
        <taxon>Aphididae</taxon>
        <taxon>Aphidini</taxon>
        <taxon>Schizaphis</taxon>
    </lineage>
</organism>
<protein>
    <submittedName>
        <fullName evidence="1">Uncharacterized protein</fullName>
    </submittedName>
</protein>
<dbReference type="EMBL" id="GGMR01006732">
    <property type="protein sequence ID" value="MBY19351.1"/>
    <property type="molecule type" value="Transcribed_RNA"/>
</dbReference>